<dbReference type="Pfam" id="PF12788">
    <property type="entry name" value="YmaF"/>
    <property type="match status" value="1"/>
</dbReference>
<proteinExistence type="predicted"/>
<dbReference type="InterPro" id="IPR024307">
    <property type="entry name" value="YmaF"/>
</dbReference>
<keyword evidence="2" id="KW-1185">Reference proteome</keyword>
<sequence>MEIPVTGFVVHSEDGSGHHSHGLYITSWNGRPVHTHKFAGQTSVDVGHRHQYAGTTAPAPSGVPHMHEYYTVTSFDDGHTHIIQGVTGPAVPLSGGGHYHLFEGVTTVNGMIPHSHAYSGRTGNEE</sequence>
<dbReference type="RefSeq" id="WP_233696631.1">
    <property type="nucleotide sequence ID" value="NZ_JAJNBZ010000006.1"/>
</dbReference>
<accession>A0ABS8YJJ7</accession>
<dbReference type="Proteomes" id="UP001199916">
    <property type="component" value="Unassembled WGS sequence"/>
</dbReference>
<reference evidence="1 2" key="1">
    <citation type="submission" date="2021-11" db="EMBL/GenBank/DDBJ databases">
        <title>Draft genome sequence of Paenibacillus profundus YoMME, a new Gram-positive bacteria with exoelectrogenic properties.</title>
        <authorList>
            <person name="Hubenova Y."/>
            <person name="Hubenova E."/>
            <person name="Manasiev Y."/>
            <person name="Peykov S."/>
            <person name="Mitov M."/>
        </authorList>
    </citation>
    <scope>NUCLEOTIDE SEQUENCE [LARGE SCALE GENOMIC DNA]</scope>
    <source>
        <strain evidence="1 2">YoMME</strain>
    </source>
</reference>
<organism evidence="1 2">
    <name type="scientific">Paenibacillus profundus</name>
    <dbReference type="NCBI Taxonomy" id="1173085"/>
    <lineage>
        <taxon>Bacteria</taxon>
        <taxon>Bacillati</taxon>
        <taxon>Bacillota</taxon>
        <taxon>Bacilli</taxon>
        <taxon>Bacillales</taxon>
        <taxon>Paenibacillaceae</taxon>
        <taxon>Paenibacillus</taxon>
    </lineage>
</organism>
<gene>
    <name evidence="1" type="ORF">LQV63_10375</name>
</gene>
<protein>
    <submittedName>
        <fullName evidence="1">YmaF family protein</fullName>
    </submittedName>
</protein>
<comment type="caution">
    <text evidence="1">The sequence shown here is derived from an EMBL/GenBank/DDBJ whole genome shotgun (WGS) entry which is preliminary data.</text>
</comment>
<evidence type="ECO:0000313" key="2">
    <source>
        <dbReference type="Proteomes" id="UP001199916"/>
    </source>
</evidence>
<dbReference type="EMBL" id="JAJNBZ010000006">
    <property type="protein sequence ID" value="MCE5169719.1"/>
    <property type="molecule type" value="Genomic_DNA"/>
</dbReference>
<name>A0ABS8YJJ7_9BACL</name>
<evidence type="ECO:0000313" key="1">
    <source>
        <dbReference type="EMBL" id="MCE5169719.1"/>
    </source>
</evidence>